<evidence type="ECO:0000259" key="3">
    <source>
        <dbReference type="Pfam" id="PF07715"/>
    </source>
</evidence>
<protein>
    <submittedName>
        <fullName evidence="4">TonB-linked outer membrane protein, SusC/RagA family</fullName>
    </submittedName>
</protein>
<keyword evidence="1" id="KW-0732">Signal</keyword>
<dbReference type="EMBL" id="LT605205">
    <property type="protein sequence ID" value="SCD20012.1"/>
    <property type="molecule type" value="Genomic_DNA"/>
</dbReference>
<keyword evidence="5" id="KW-1185">Reference proteome</keyword>
<evidence type="ECO:0000256" key="2">
    <source>
        <dbReference type="PROSITE-ProRule" id="PRU01360"/>
    </source>
</evidence>
<keyword evidence="2" id="KW-0472">Membrane</keyword>
<dbReference type="Proteomes" id="UP000187464">
    <property type="component" value="Chromosome I"/>
</dbReference>
<comment type="similarity">
    <text evidence="2">Belongs to the TonB-dependent receptor family.</text>
</comment>
<organism evidence="4 5">
    <name type="scientific">Proteiniphilum saccharofermentans</name>
    <dbReference type="NCBI Taxonomy" id="1642647"/>
    <lineage>
        <taxon>Bacteria</taxon>
        <taxon>Pseudomonadati</taxon>
        <taxon>Bacteroidota</taxon>
        <taxon>Bacteroidia</taxon>
        <taxon>Bacteroidales</taxon>
        <taxon>Dysgonomonadaceae</taxon>
        <taxon>Proteiniphilum</taxon>
    </lineage>
</organism>
<keyword evidence="2" id="KW-0998">Cell outer membrane</keyword>
<proteinExistence type="inferred from homology"/>
<comment type="subcellular location">
    <subcellularLocation>
        <location evidence="2">Cell outer membrane</location>
        <topology evidence="2">Multi-pass membrane protein</topology>
    </subcellularLocation>
</comment>
<dbReference type="Gene3D" id="2.60.40.1120">
    <property type="entry name" value="Carboxypeptidase-like, regulatory domain"/>
    <property type="match status" value="1"/>
</dbReference>
<dbReference type="InterPro" id="IPR023997">
    <property type="entry name" value="TonB-dep_OMP_SusC/RagA_CS"/>
</dbReference>
<dbReference type="SUPFAM" id="SSF56935">
    <property type="entry name" value="Porins"/>
    <property type="match status" value="1"/>
</dbReference>
<name>A0A1R3T1V9_9BACT</name>
<dbReference type="STRING" id="1642647.PSM36_1188"/>
<dbReference type="Pfam" id="PF13715">
    <property type="entry name" value="CarbopepD_reg_2"/>
    <property type="match status" value="1"/>
</dbReference>
<dbReference type="KEGG" id="psac:PSM36_1188"/>
<keyword evidence="2" id="KW-0813">Transport</keyword>
<feature type="domain" description="TonB-dependent receptor plug" evidence="3">
    <location>
        <begin position="116"/>
        <end position="232"/>
    </location>
</feature>
<dbReference type="InterPro" id="IPR039426">
    <property type="entry name" value="TonB-dep_rcpt-like"/>
</dbReference>
<dbReference type="PANTHER" id="PTHR30069:SF29">
    <property type="entry name" value="HEMOGLOBIN AND HEMOGLOBIN-HAPTOGLOBIN-BINDING PROTEIN 1-RELATED"/>
    <property type="match status" value="1"/>
</dbReference>
<keyword evidence="2" id="KW-1134">Transmembrane beta strand</keyword>
<reference evidence="5" key="1">
    <citation type="submission" date="2016-08" db="EMBL/GenBank/DDBJ databases">
        <authorList>
            <person name="Wibberg D."/>
        </authorList>
    </citation>
    <scope>NUCLEOTIDE SEQUENCE [LARGE SCALE GENOMIC DNA]</scope>
</reference>
<dbReference type="GO" id="GO:0044718">
    <property type="term" value="P:siderophore transmembrane transport"/>
    <property type="evidence" value="ECO:0007669"/>
    <property type="project" value="TreeGrafter"/>
</dbReference>
<dbReference type="SUPFAM" id="SSF49464">
    <property type="entry name" value="Carboxypeptidase regulatory domain-like"/>
    <property type="match status" value="1"/>
</dbReference>
<dbReference type="Gene3D" id="2.170.130.10">
    <property type="entry name" value="TonB-dependent receptor, plug domain"/>
    <property type="match status" value="1"/>
</dbReference>
<dbReference type="InterPro" id="IPR023996">
    <property type="entry name" value="TonB-dep_OMP_SusC/RagA"/>
</dbReference>
<dbReference type="InterPro" id="IPR008969">
    <property type="entry name" value="CarboxyPept-like_regulatory"/>
</dbReference>
<dbReference type="AlphaFoldDB" id="A0A1R3T1V9"/>
<evidence type="ECO:0000313" key="5">
    <source>
        <dbReference type="Proteomes" id="UP000187464"/>
    </source>
</evidence>
<dbReference type="NCBIfam" id="TIGR04057">
    <property type="entry name" value="SusC_RagA_signa"/>
    <property type="match status" value="1"/>
</dbReference>
<keyword evidence="2" id="KW-0812">Transmembrane</keyword>
<dbReference type="Pfam" id="PF07715">
    <property type="entry name" value="Plug"/>
    <property type="match status" value="1"/>
</dbReference>
<dbReference type="PROSITE" id="PS52016">
    <property type="entry name" value="TONB_DEPENDENT_REC_3"/>
    <property type="match status" value="1"/>
</dbReference>
<dbReference type="InterPro" id="IPR012910">
    <property type="entry name" value="Plug_dom"/>
</dbReference>
<dbReference type="GO" id="GO:0009279">
    <property type="term" value="C:cell outer membrane"/>
    <property type="evidence" value="ECO:0007669"/>
    <property type="project" value="UniProtKB-SubCell"/>
</dbReference>
<evidence type="ECO:0000256" key="1">
    <source>
        <dbReference type="ARBA" id="ARBA00022729"/>
    </source>
</evidence>
<gene>
    <name evidence="4" type="ORF">PSM36_1188</name>
</gene>
<dbReference type="PANTHER" id="PTHR30069">
    <property type="entry name" value="TONB-DEPENDENT OUTER MEMBRANE RECEPTOR"/>
    <property type="match status" value="1"/>
</dbReference>
<sequence>MQTKKLIIFLFSLFILLIFSLEIMAQNAVVGNVVDGNNTPLIGVNVIEKGTTNGTVTDVDGNFTLNVDNGATLVFSYIGYITQEVVVSGRKLDVVLLEDTEMLEEVVVVGYGTQSKRNISGSISSIKSEDIIRSTSTTLSGALAGKVQGITTRAADARPGRGVNLQIRNMGNPLYVIDGVPYGGITGADAFGMSQGSGEDIFNNLSLEDIESISILKDASAAVYGLRAANGVVLVTTKKGRKDDNINVNINGYYGLQNFTRYPQPANAYQFVRARVESEQNYGRNPAALYSPEELAKWQAGTEPGYKSYDYLDIVTRRNVPQYYLNANVSGGTNRATYYLSVAHTDQDAILRDFYYKRSNVQANLEANLTSGLTVGTQMSAILETTHNVGVPGLDDYFNPLLSVFTMWPIESPYANDNPNYIHQTHNVNVNPATYKDDVTGWVDQINRTMNVNLYAQYKFNFGLTLKGMYAYNYRNDDFDGFEYTYDAYRYDPQTDTYYTQPGWGNQNPWREKHKRNVVQRFQQFSASYDKVFGDHTVSAVLAYEQSDYDNTYLVIHTVPSNNYIEKMYLDEQDYLADDWSYQARAGYIGRINYNYKERYILEVLGRYDGSYLYYTDSQFGFFPGISAAWRISDESFFAPLKSAVSDLKFRASYGVTGSEIWNTANFNEPFPMFSYLGGFNFGDGNSVLDGNFVNGLRPRGLPVRNLSWVENKTTNVGIDISLLNYKLTASFDLFERRRTGLPAARYDVKLPSEVGYSLPRENLESDAHRGIEGLVSYTDHIGDLQYKVAANASLARRRWLEAYKPRFGNSWNEYRNSSEDRWTGITWGYQIIGRFKSAEEIANYPVNIDGRGNTDLLPGDFIYKDVNNDGIINSLDERPIGYALGAQPYISYGLNIGLNWKNWSLTADFAGATMQSYRRNWELKFPFQNNGSAPHYMFEDRWHREDPYNPNSNWVSGTYPAIRQNLRGDHPIYWTNDFWVTNVNYFRLKNVELGYVLPKNWSEKIGSSHVRLYVNGTNIFSLDNVGRFEIDPEIASENGLVYPLQKMLLFGVNLTF</sequence>
<evidence type="ECO:0000313" key="4">
    <source>
        <dbReference type="EMBL" id="SCD20012.1"/>
    </source>
</evidence>
<accession>A0A1R3T1V9</accession>
<dbReference type="GO" id="GO:0015344">
    <property type="term" value="F:siderophore uptake transmembrane transporter activity"/>
    <property type="evidence" value="ECO:0007669"/>
    <property type="project" value="TreeGrafter"/>
</dbReference>
<dbReference type="FunFam" id="2.60.40.1120:FF:000003">
    <property type="entry name" value="Outer membrane protein Omp121"/>
    <property type="match status" value="1"/>
</dbReference>
<dbReference type="InterPro" id="IPR037066">
    <property type="entry name" value="Plug_dom_sf"/>
</dbReference>
<dbReference type="NCBIfam" id="TIGR04056">
    <property type="entry name" value="OMP_RagA_SusC"/>
    <property type="match status" value="1"/>
</dbReference>